<dbReference type="AlphaFoldDB" id="B2A6R6"/>
<feature type="transmembrane region" description="Helical" evidence="4">
    <location>
        <begin position="368"/>
        <end position="391"/>
    </location>
</feature>
<dbReference type="KEGG" id="nth:Nther_0604"/>
<keyword evidence="2 4" id="KW-0472">Membrane</keyword>
<reference evidence="5 6" key="1">
    <citation type="submission" date="2008-04" db="EMBL/GenBank/DDBJ databases">
        <title>Complete sequence of chromosome of Natranaerobius thermophilus JW/NM-WN-LF.</title>
        <authorList>
            <consortium name="US DOE Joint Genome Institute"/>
            <person name="Copeland A."/>
            <person name="Lucas S."/>
            <person name="Lapidus A."/>
            <person name="Glavina del Rio T."/>
            <person name="Dalin E."/>
            <person name="Tice H."/>
            <person name="Bruce D."/>
            <person name="Goodwin L."/>
            <person name="Pitluck S."/>
            <person name="Chertkov O."/>
            <person name="Brettin T."/>
            <person name="Detter J.C."/>
            <person name="Han C."/>
            <person name="Kuske C.R."/>
            <person name="Schmutz J."/>
            <person name="Larimer F."/>
            <person name="Land M."/>
            <person name="Hauser L."/>
            <person name="Kyrpides N."/>
            <person name="Lykidis A."/>
            <person name="Mesbah N.M."/>
            <person name="Wiegel J."/>
        </authorList>
    </citation>
    <scope>NUCLEOTIDE SEQUENCE [LARGE SCALE GENOMIC DNA]</scope>
    <source>
        <strain evidence="6">ATCC BAA-1301 / DSM 18059 / JW/NM-WN-LF</strain>
    </source>
</reference>
<dbReference type="Proteomes" id="UP000001683">
    <property type="component" value="Chromosome"/>
</dbReference>
<dbReference type="RefSeq" id="WP_012447084.1">
    <property type="nucleotide sequence ID" value="NC_010718.1"/>
</dbReference>
<feature type="transmembrane region" description="Helical" evidence="4">
    <location>
        <begin position="305"/>
        <end position="323"/>
    </location>
</feature>
<dbReference type="HOGENOM" id="CLU_021639_4_1_9"/>
<evidence type="ECO:0000256" key="4">
    <source>
        <dbReference type="SAM" id="Phobius"/>
    </source>
</evidence>
<gene>
    <name evidence="5" type="ordered locus">Nther_0604</name>
</gene>
<evidence type="ECO:0000256" key="2">
    <source>
        <dbReference type="ARBA" id="ARBA00023136"/>
    </source>
</evidence>
<dbReference type="GO" id="GO:0016020">
    <property type="term" value="C:membrane"/>
    <property type="evidence" value="ECO:0007669"/>
    <property type="project" value="InterPro"/>
</dbReference>
<dbReference type="PIRSF" id="PIRSF005690">
    <property type="entry name" value="GerBA"/>
    <property type="match status" value="1"/>
</dbReference>
<keyword evidence="4" id="KW-0812">Transmembrane</keyword>
<feature type="region of interest" description="Disordered" evidence="3">
    <location>
        <begin position="487"/>
        <end position="534"/>
    </location>
</feature>
<accession>B2A6R6</accession>
<dbReference type="InParanoid" id="B2A6R6"/>
<feature type="compositionally biased region" description="Acidic residues" evidence="3">
    <location>
        <begin position="513"/>
        <end position="528"/>
    </location>
</feature>
<dbReference type="FunCoup" id="B2A6R6">
    <property type="interactions" value="64"/>
</dbReference>
<name>B2A6R6_NATTJ</name>
<dbReference type="InterPro" id="IPR050768">
    <property type="entry name" value="UPF0353/GerABKA_families"/>
</dbReference>
<evidence type="ECO:0000256" key="1">
    <source>
        <dbReference type="ARBA" id="ARBA00005278"/>
    </source>
</evidence>
<reference evidence="5 6" key="2">
    <citation type="journal article" date="2011" name="J. Bacteriol.">
        <title>Complete genome sequence of the anaerobic, halophilic alkalithermophile Natranaerobius thermophilus JW/NM-WN-LF.</title>
        <authorList>
            <person name="Zhao B."/>
            <person name="Mesbah N.M."/>
            <person name="Dalin E."/>
            <person name="Goodwin L."/>
            <person name="Nolan M."/>
            <person name="Pitluck S."/>
            <person name="Chertkov O."/>
            <person name="Brettin T.S."/>
            <person name="Han J."/>
            <person name="Larimer F.W."/>
            <person name="Land M.L."/>
            <person name="Hauser L."/>
            <person name="Kyrpides N."/>
            <person name="Wiegel J."/>
        </authorList>
    </citation>
    <scope>NUCLEOTIDE SEQUENCE [LARGE SCALE GENOMIC DNA]</scope>
    <source>
        <strain evidence="6">ATCC BAA-1301 / DSM 18059 / JW/NM-WN-LF</strain>
    </source>
</reference>
<dbReference type="PANTHER" id="PTHR22550:SF5">
    <property type="entry name" value="LEUCINE ZIPPER PROTEIN 4"/>
    <property type="match status" value="1"/>
</dbReference>
<protein>
    <submittedName>
        <fullName evidence="5">GerA spore germination protein</fullName>
    </submittedName>
</protein>
<feature type="transmembrane region" description="Helical" evidence="4">
    <location>
        <begin position="426"/>
        <end position="451"/>
    </location>
</feature>
<keyword evidence="4" id="KW-1133">Transmembrane helix</keyword>
<dbReference type="PANTHER" id="PTHR22550">
    <property type="entry name" value="SPORE GERMINATION PROTEIN"/>
    <property type="match status" value="1"/>
</dbReference>
<organism evidence="5 6">
    <name type="scientific">Natranaerobius thermophilus (strain ATCC BAA-1301 / DSM 18059 / JW/NM-WN-LF)</name>
    <dbReference type="NCBI Taxonomy" id="457570"/>
    <lineage>
        <taxon>Bacteria</taxon>
        <taxon>Bacillati</taxon>
        <taxon>Bacillota</taxon>
        <taxon>Clostridia</taxon>
        <taxon>Natranaerobiales</taxon>
        <taxon>Natranaerobiaceae</taxon>
        <taxon>Natranaerobius</taxon>
    </lineage>
</organism>
<dbReference type="OrthoDB" id="9772630at2"/>
<evidence type="ECO:0000313" key="5">
    <source>
        <dbReference type="EMBL" id="ACB84199.1"/>
    </source>
</evidence>
<feature type="compositionally biased region" description="Basic and acidic residues" evidence="3">
    <location>
        <begin position="489"/>
        <end position="499"/>
    </location>
</feature>
<proteinExistence type="inferred from homology"/>
<dbReference type="InterPro" id="IPR004995">
    <property type="entry name" value="Spore_Ger"/>
</dbReference>
<dbReference type="eggNOG" id="COG0697">
    <property type="taxonomic scope" value="Bacteria"/>
</dbReference>
<dbReference type="STRING" id="457570.Nther_0604"/>
<comment type="similarity">
    <text evidence="1">Belongs to the GerABKA family.</text>
</comment>
<keyword evidence="6" id="KW-1185">Reference proteome</keyword>
<sequence>MNLEDRSQFIKEKTLDKKIYTNLDQIKSYLGSSYDLQIKQFVIGHKEIQGAAVFLSGLEDPRAIERIIGDLTSELHKANLTPENPKEAFNIAHRKILSNEDMLPTDNFADIFNKILIGETAILIDGVSQAILCDTKEWETRGIEEPEAEKTIRGPREGFIESLRVNTGLVRRRIRSPNLWMEKVTVGQEAGNEVAFAYLKGLAHEDLINEVRHRLENIDLDGVLESGYVEEMIEDTPFTLFPLTHRTERVDIVSSAILEGKVAIFTDGTPFVMIVPIKFLELLQAPDDYHEKFPVGTLIRLGRHIGFLFSIFFPGAYVAVINFHPELLPTSLMLQITAARQGVPFPAAMEVLLMEFLFELLREAGLRLPGMIGPALGIVGALILGDAAIGAGLVSPAVVVVVALTAISSFIVPAYSLAIAGRITRFIAVLFGSAFGLFGIQFVFLLLGLHLCSLRSFGYPYMAPVGPLIKSDWKDAILRVPWPLQKTRPKLEGGKDPSKQKTQFPSPPQGLETSEDQDHEEQPEVENDSDSKDS</sequence>
<evidence type="ECO:0000256" key="3">
    <source>
        <dbReference type="SAM" id="MobiDB-lite"/>
    </source>
</evidence>
<feature type="transmembrane region" description="Helical" evidence="4">
    <location>
        <begin position="397"/>
        <end position="419"/>
    </location>
</feature>
<evidence type="ECO:0000313" key="6">
    <source>
        <dbReference type="Proteomes" id="UP000001683"/>
    </source>
</evidence>
<dbReference type="GO" id="GO:0009847">
    <property type="term" value="P:spore germination"/>
    <property type="evidence" value="ECO:0007669"/>
    <property type="project" value="InterPro"/>
</dbReference>
<dbReference type="Pfam" id="PF03323">
    <property type="entry name" value="GerA"/>
    <property type="match status" value="1"/>
</dbReference>
<dbReference type="EMBL" id="CP001034">
    <property type="protein sequence ID" value="ACB84199.1"/>
    <property type="molecule type" value="Genomic_DNA"/>
</dbReference>